<reference evidence="1" key="1">
    <citation type="journal article" date="2020" name="Stud. Mycol.">
        <title>101 Dothideomycetes genomes: a test case for predicting lifestyles and emergence of pathogens.</title>
        <authorList>
            <person name="Haridas S."/>
            <person name="Albert R."/>
            <person name="Binder M."/>
            <person name="Bloem J."/>
            <person name="Labutti K."/>
            <person name="Salamov A."/>
            <person name="Andreopoulos B."/>
            <person name="Baker S."/>
            <person name="Barry K."/>
            <person name="Bills G."/>
            <person name="Bluhm B."/>
            <person name="Cannon C."/>
            <person name="Castanera R."/>
            <person name="Culley D."/>
            <person name="Daum C."/>
            <person name="Ezra D."/>
            <person name="Gonzalez J."/>
            <person name="Henrissat B."/>
            <person name="Kuo A."/>
            <person name="Liang C."/>
            <person name="Lipzen A."/>
            <person name="Lutzoni F."/>
            <person name="Magnuson J."/>
            <person name="Mondo S."/>
            <person name="Nolan M."/>
            <person name="Ohm R."/>
            <person name="Pangilinan J."/>
            <person name="Park H.-J."/>
            <person name="Ramirez L."/>
            <person name="Alfaro M."/>
            <person name="Sun H."/>
            <person name="Tritt A."/>
            <person name="Yoshinaga Y."/>
            <person name="Zwiers L.-H."/>
            <person name="Turgeon B."/>
            <person name="Goodwin S."/>
            <person name="Spatafora J."/>
            <person name="Crous P."/>
            <person name="Grigoriev I."/>
        </authorList>
    </citation>
    <scope>NUCLEOTIDE SEQUENCE</scope>
    <source>
        <strain evidence="1">CBS 122681</strain>
    </source>
</reference>
<dbReference type="EMBL" id="MU004290">
    <property type="protein sequence ID" value="KAF2662315.1"/>
    <property type="molecule type" value="Genomic_DNA"/>
</dbReference>
<evidence type="ECO:0000313" key="1">
    <source>
        <dbReference type="EMBL" id="KAF2662315.1"/>
    </source>
</evidence>
<dbReference type="OrthoDB" id="3542212at2759"/>
<protein>
    <recommendedName>
        <fullName evidence="3">ABM domain-containing protein</fullName>
    </recommendedName>
</protein>
<gene>
    <name evidence="1" type="ORF">K491DRAFT_585862</name>
</gene>
<evidence type="ECO:0008006" key="3">
    <source>
        <dbReference type="Google" id="ProtNLM"/>
    </source>
</evidence>
<dbReference type="PANTHER" id="PTHR42052">
    <property type="entry name" value="ABM DOMAIN-CONTAINING PROTEIN"/>
    <property type="match status" value="1"/>
</dbReference>
<evidence type="ECO:0000313" key="2">
    <source>
        <dbReference type="Proteomes" id="UP000799324"/>
    </source>
</evidence>
<accession>A0A6A6TQG8</accession>
<organism evidence="1 2">
    <name type="scientific">Lophiostoma macrostomum CBS 122681</name>
    <dbReference type="NCBI Taxonomy" id="1314788"/>
    <lineage>
        <taxon>Eukaryota</taxon>
        <taxon>Fungi</taxon>
        <taxon>Dikarya</taxon>
        <taxon>Ascomycota</taxon>
        <taxon>Pezizomycotina</taxon>
        <taxon>Dothideomycetes</taxon>
        <taxon>Pleosporomycetidae</taxon>
        <taxon>Pleosporales</taxon>
        <taxon>Lophiostomataceae</taxon>
        <taxon>Lophiostoma</taxon>
    </lineage>
</organism>
<dbReference type="AlphaFoldDB" id="A0A6A6TQG8"/>
<keyword evidence="2" id="KW-1185">Reference proteome</keyword>
<dbReference type="PANTHER" id="PTHR42052:SF1">
    <property type="entry name" value="ABM DOMAIN-CONTAINING PROTEIN"/>
    <property type="match status" value="1"/>
</dbReference>
<sequence>MPVLEVTQLRLKGVAADDPSLLESLSMVRGKLQTSSRFYSCVEDPTLIFILGIWPSLEAHHEFLASPARDEILGPQEELLDFQWSIHMPLDGTASLPLDAPVLSIAKIAVKEDCVDAYDKAAAKDAQLLATHTRPYNVVNGWRCDTSSGTHEAFIFTGWETKEAHIGSVAKIQKATAFPAIKGLYTDYEVSHARNMER</sequence>
<proteinExistence type="predicted"/>
<dbReference type="Proteomes" id="UP000799324">
    <property type="component" value="Unassembled WGS sequence"/>
</dbReference>
<name>A0A6A6TQG8_9PLEO</name>